<evidence type="ECO:0000313" key="4">
    <source>
        <dbReference type="Proteomes" id="UP001523401"/>
    </source>
</evidence>
<feature type="transmembrane region" description="Helical" evidence="2">
    <location>
        <begin position="209"/>
        <end position="227"/>
    </location>
</feature>
<name>A0ABT1CE35_9PROT</name>
<evidence type="ECO:0000256" key="2">
    <source>
        <dbReference type="SAM" id="Phobius"/>
    </source>
</evidence>
<dbReference type="Proteomes" id="UP001523401">
    <property type="component" value="Unassembled WGS sequence"/>
</dbReference>
<accession>A0ABT1CE35</accession>
<evidence type="ECO:0000313" key="3">
    <source>
        <dbReference type="EMBL" id="MCO6159113.1"/>
    </source>
</evidence>
<proteinExistence type="predicted"/>
<protein>
    <recommendedName>
        <fullName evidence="5">DZANK-type domain-containing protein</fullName>
    </recommendedName>
</protein>
<sequence length="369" mass="41455">MKKGNRLPERLYALAMWVVSAAFAVFLVGLGGRIIGDLPRNAGDVDYAPTYPAELTQRIGTIKAQRDALRAEREIDEIALQAARSATSNAKEAFQAWVETRKAITDPRQDTELLNRTQALEHLQQAEYAAKRKVDALDQRDHDLDSQNAAVEGEIEGVRNAYHPVYMRAIFMAQLRVFMMRLAFTLPLLAIAGFLVLRRRQSAYWPLYRGFVLASLYAFFIELVPYLPSYGGYVRYGVGALLTILVCVVLIRNMQAYLSRRRAAEAESEKERRQRVDREQAYAKIEKKICPDCDRPIVLGEGIDTNFCVHCGLTLFQHCARCDTRNMAFNRYCMSCGAEDLGQDIEGTTSTPVVPPDTGVSPIEPHSAP</sequence>
<feature type="transmembrane region" description="Helical" evidence="2">
    <location>
        <begin position="12"/>
        <end position="35"/>
    </location>
</feature>
<reference evidence="3 4" key="1">
    <citation type="submission" date="2022-06" db="EMBL/GenBank/DDBJ databases">
        <title>Whole-genome of Asaia lannensis strain LMG 27011T.</title>
        <authorList>
            <person name="Sombolestani A."/>
        </authorList>
    </citation>
    <scope>NUCLEOTIDE SEQUENCE [LARGE SCALE GENOMIC DNA]</scope>
    <source>
        <strain evidence="3 4">NBRC 102526</strain>
    </source>
</reference>
<comment type="caution">
    <text evidence="3">The sequence shown here is derived from an EMBL/GenBank/DDBJ whole genome shotgun (WGS) entry which is preliminary data.</text>
</comment>
<dbReference type="EMBL" id="JAMXQU010000002">
    <property type="protein sequence ID" value="MCO6159113.1"/>
    <property type="molecule type" value="Genomic_DNA"/>
</dbReference>
<feature type="region of interest" description="Disordered" evidence="1">
    <location>
        <begin position="347"/>
        <end position="369"/>
    </location>
</feature>
<keyword evidence="2" id="KW-0812">Transmembrane</keyword>
<evidence type="ECO:0000256" key="1">
    <source>
        <dbReference type="SAM" id="MobiDB-lite"/>
    </source>
</evidence>
<dbReference type="RefSeq" id="WP_252848632.1">
    <property type="nucleotide sequence ID" value="NZ_BAPW01000012.1"/>
</dbReference>
<feature type="transmembrane region" description="Helical" evidence="2">
    <location>
        <begin position="178"/>
        <end position="197"/>
    </location>
</feature>
<feature type="transmembrane region" description="Helical" evidence="2">
    <location>
        <begin position="233"/>
        <end position="251"/>
    </location>
</feature>
<evidence type="ECO:0008006" key="5">
    <source>
        <dbReference type="Google" id="ProtNLM"/>
    </source>
</evidence>
<keyword evidence="4" id="KW-1185">Reference proteome</keyword>
<keyword evidence="2" id="KW-1133">Transmembrane helix</keyword>
<keyword evidence="2" id="KW-0472">Membrane</keyword>
<gene>
    <name evidence="3" type="ORF">NF685_03595</name>
</gene>
<organism evidence="3 4">
    <name type="scientific">Asaia lannensis NBRC 102526</name>
    <dbReference type="NCBI Taxonomy" id="1307926"/>
    <lineage>
        <taxon>Bacteria</taxon>
        <taxon>Pseudomonadati</taxon>
        <taxon>Pseudomonadota</taxon>
        <taxon>Alphaproteobacteria</taxon>
        <taxon>Acetobacterales</taxon>
        <taxon>Acetobacteraceae</taxon>
        <taxon>Asaia</taxon>
    </lineage>
</organism>